<dbReference type="EMBL" id="LDAU01000114">
    <property type="protein sequence ID" value="KRX04652.1"/>
    <property type="molecule type" value="Genomic_DNA"/>
</dbReference>
<dbReference type="Pfam" id="PF00027">
    <property type="entry name" value="cNMP_binding"/>
    <property type="match status" value="1"/>
</dbReference>
<accession>A0A0V0QR20</accession>
<comment type="caution">
    <text evidence="2">The sequence shown here is derived from an EMBL/GenBank/DDBJ whole genome shotgun (WGS) entry which is preliminary data.</text>
</comment>
<keyword evidence="3" id="KW-1185">Reference proteome</keyword>
<dbReference type="InterPro" id="IPR014710">
    <property type="entry name" value="RmlC-like_jellyroll"/>
</dbReference>
<proteinExistence type="predicted"/>
<organism evidence="2 3">
    <name type="scientific">Pseudocohnilembus persalinus</name>
    <name type="common">Ciliate</name>
    <dbReference type="NCBI Taxonomy" id="266149"/>
    <lineage>
        <taxon>Eukaryota</taxon>
        <taxon>Sar</taxon>
        <taxon>Alveolata</taxon>
        <taxon>Ciliophora</taxon>
        <taxon>Intramacronucleata</taxon>
        <taxon>Oligohymenophorea</taxon>
        <taxon>Scuticociliatia</taxon>
        <taxon>Philasterida</taxon>
        <taxon>Pseudocohnilembidae</taxon>
        <taxon>Pseudocohnilembus</taxon>
    </lineage>
</organism>
<name>A0A0V0QR20_PSEPJ</name>
<evidence type="ECO:0000313" key="3">
    <source>
        <dbReference type="Proteomes" id="UP000054937"/>
    </source>
</evidence>
<dbReference type="InterPro" id="IPR018490">
    <property type="entry name" value="cNMP-bd_dom_sf"/>
</dbReference>
<dbReference type="AlphaFoldDB" id="A0A0V0QR20"/>
<gene>
    <name evidence="2" type="ORF">PPERSA_04467</name>
</gene>
<dbReference type="PROSITE" id="PS50042">
    <property type="entry name" value="CNMP_BINDING_3"/>
    <property type="match status" value="1"/>
</dbReference>
<dbReference type="InterPro" id="IPR000595">
    <property type="entry name" value="cNMP-bd_dom"/>
</dbReference>
<evidence type="ECO:0000259" key="1">
    <source>
        <dbReference type="PROSITE" id="PS50042"/>
    </source>
</evidence>
<evidence type="ECO:0000313" key="2">
    <source>
        <dbReference type="EMBL" id="KRX04652.1"/>
    </source>
</evidence>
<protein>
    <submittedName>
        <fullName evidence="2">Cyclic nucleotide-binding protein</fullName>
    </submittedName>
</protein>
<reference evidence="2 3" key="1">
    <citation type="journal article" date="2015" name="Sci. Rep.">
        <title>Genome of the facultative scuticociliatosis pathogen Pseudocohnilembus persalinus provides insight into its virulence through horizontal gene transfer.</title>
        <authorList>
            <person name="Xiong J."/>
            <person name="Wang G."/>
            <person name="Cheng J."/>
            <person name="Tian M."/>
            <person name="Pan X."/>
            <person name="Warren A."/>
            <person name="Jiang C."/>
            <person name="Yuan D."/>
            <person name="Miao W."/>
        </authorList>
    </citation>
    <scope>NUCLEOTIDE SEQUENCE [LARGE SCALE GENOMIC DNA]</scope>
    <source>
        <strain evidence="2">36N120E</strain>
    </source>
</reference>
<feature type="domain" description="Cyclic nucleotide-binding" evidence="1">
    <location>
        <begin position="1"/>
        <end position="104"/>
    </location>
</feature>
<dbReference type="Gene3D" id="2.60.120.10">
    <property type="entry name" value="Jelly Rolls"/>
    <property type="match status" value="1"/>
</dbReference>
<dbReference type="InParanoid" id="A0A0V0QR20"/>
<dbReference type="Proteomes" id="UP000054937">
    <property type="component" value="Unassembled WGS sequence"/>
</dbReference>
<sequence>MLMQEKIYGPQEFIYKKGQIDSRLIFIAKGDAEIMYERIFFSSTHQSYASKFKNSKIFRVGKLTLNEWVGLQSILKPEKKSHTLQCQTMTHIYYLTDQDFQHVLKQFPHEYYINSYTYQFKQSKSLFIKNQIQFSH</sequence>
<dbReference type="SUPFAM" id="SSF51206">
    <property type="entry name" value="cAMP-binding domain-like"/>
    <property type="match status" value="1"/>
</dbReference>